<feature type="region of interest" description="Disordered" evidence="1">
    <location>
        <begin position="102"/>
        <end position="125"/>
    </location>
</feature>
<dbReference type="Gene3D" id="3.30.9.10">
    <property type="entry name" value="D-Amino Acid Oxidase, subunit A, domain 2"/>
    <property type="match status" value="1"/>
</dbReference>
<dbReference type="Pfam" id="PF01266">
    <property type="entry name" value="DAO"/>
    <property type="match status" value="1"/>
</dbReference>
<sequence>MALDRRTGRADVAVVGAGIIGALTAWRLQTAGHRVLLLGERLVGGTTAGSAAVLRTLCDEPELAADGLSWYRRWSDQVPPALAAVLRCGVVVVTPPEAADAADRAGRAAAGRSGSRPRRCERAQVPGGYDPGAGVAWYEPDSGCADPRVVLLSLVRAFLRAGGALRLTRVRALSPIPDGWRLRTTDGPASDASVVLLAAGAATPALLPDPAARRRIHRQPVSLGLFPDPPGTPRSGSPHGALPAVVDLVHDVLLRPVRGGVLGTLRTEARGPAFLDALRAAAATRLDRALPRPRMVVESEFDLTGDGQPYVGPVGDGLLVAYGFGGRGFKLAPPLTEAIALAISTGRTPAPLRRFDPLRTRAASAGPLGVLA</sequence>
<dbReference type="InterPro" id="IPR036188">
    <property type="entry name" value="FAD/NAD-bd_sf"/>
</dbReference>
<evidence type="ECO:0000256" key="1">
    <source>
        <dbReference type="SAM" id="MobiDB-lite"/>
    </source>
</evidence>
<name>A0ABU7SQN2_9ACTN</name>
<dbReference type="PANTHER" id="PTHR13847">
    <property type="entry name" value="SARCOSINE DEHYDROGENASE-RELATED"/>
    <property type="match status" value="1"/>
</dbReference>
<gene>
    <name evidence="3" type="ORF">V1634_34915</name>
</gene>
<evidence type="ECO:0000313" key="3">
    <source>
        <dbReference type="EMBL" id="MEE6312014.1"/>
    </source>
</evidence>
<dbReference type="SUPFAM" id="SSF51905">
    <property type="entry name" value="FAD/NAD(P)-binding domain"/>
    <property type="match status" value="1"/>
</dbReference>
<dbReference type="RefSeq" id="WP_331211895.1">
    <property type="nucleotide sequence ID" value="NZ_JAZGQL010000040.1"/>
</dbReference>
<evidence type="ECO:0000259" key="2">
    <source>
        <dbReference type="Pfam" id="PF01266"/>
    </source>
</evidence>
<dbReference type="InterPro" id="IPR006076">
    <property type="entry name" value="FAD-dep_OxRdtase"/>
</dbReference>
<proteinExistence type="predicted"/>
<organism evidence="3 4">
    <name type="scientific">Plantactinospora veratri</name>
    <dbReference type="NCBI Taxonomy" id="1436122"/>
    <lineage>
        <taxon>Bacteria</taxon>
        <taxon>Bacillati</taxon>
        <taxon>Actinomycetota</taxon>
        <taxon>Actinomycetes</taxon>
        <taxon>Micromonosporales</taxon>
        <taxon>Micromonosporaceae</taxon>
        <taxon>Plantactinospora</taxon>
    </lineage>
</organism>
<comment type="caution">
    <text evidence="3">The sequence shown here is derived from an EMBL/GenBank/DDBJ whole genome shotgun (WGS) entry which is preliminary data.</text>
</comment>
<dbReference type="GO" id="GO:0016491">
    <property type="term" value="F:oxidoreductase activity"/>
    <property type="evidence" value="ECO:0007669"/>
    <property type="project" value="UniProtKB-KW"/>
</dbReference>
<feature type="domain" description="FAD dependent oxidoreductase" evidence="2">
    <location>
        <begin position="11"/>
        <end position="339"/>
    </location>
</feature>
<dbReference type="Proteomes" id="UP001339911">
    <property type="component" value="Unassembled WGS sequence"/>
</dbReference>
<evidence type="ECO:0000313" key="4">
    <source>
        <dbReference type="Proteomes" id="UP001339911"/>
    </source>
</evidence>
<protein>
    <submittedName>
        <fullName evidence="3">FAD-dependent oxidoreductase</fullName>
        <ecNumber evidence="3">1.-.-.-</ecNumber>
    </submittedName>
</protein>
<reference evidence="3 4" key="1">
    <citation type="submission" date="2024-01" db="EMBL/GenBank/DDBJ databases">
        <title>Genome insights into Plantactinospora veratri sp. nov.</title>
        <authorList>
            <person name="Wang L."/>
        </authorList>
    </citation>
    <scope>NUCLEOTIDE SEQUENCE [LARGE SCALE GENOMIC DNA]</scope>
    <source>
        <strain evidence="3 4">NEAU-FHS4</strain>
    </source>
</reference>
<keyword evidence="4" id="KW-1185">Reference proteome</keyword>
<keyword evidence="3" id="KW-0560">Oxidoreductase</keyword>
<accession>A0ABU7SQN2</accession>
<dbReference type="Gene3D" id="3.50.50.60">
    <property type="entry name" value="FAD/NAD(P)-binding domain"/>
    <property type="match status" value="1"/>
</dbReference>
<dbReference type="EMBL" id="JAZGQL010000040">
    <property type="protein sequence ID" value="MEE6312014.1"/>
    <property type="molecule type" value="Genomic_DNA"/>
</dbReference>
<dbReference type="EC" id="1.-.-.-" evidence="3"/>